<feature type="region of interest" description="Disordered" evidence="11">
    <location>
        <begin position="1190"/>
        <end position="1217"/>
    </location>
</feature>
<dbReference type="GO" id="GO:0008270">
    <property type="term" value="F:zinc ion binding"/>
    <property type="evidence" value="ECO:0007669"/>
    <property type="project" value="UniProtKB-UniRule"/>
</dbReference>
<dbReference type="GO" id="GO:0016567">
    <property type="term" value="P:protein ubiquitination"/>
    <property type="evidence" value="ECO:0007669"/>
    <property type="project" value="UniProtKB-UniRule"/>
</dbReference>
<dbReference type="CDD" id="cd16483">
    <property type="entry name" value="RING-H2_UBR3"/>
    <property type="match status" value="1"/>
</dbReference>
<comment type="catalytic activity">
    <reaction evidence="1 10">
        <text>S-ubiquitinyl-[E2 ubiquitin-conjugating enzyme]-L-cysteine + [acceptor protein]-L-lysine = [E2 ubiquitin-conjugating enzyme]-L-cysteine + N(6)-ubiquitinyl-[acceptor protein]-L-lysine.</text>
        <dbReference type="EC" id="2.3.2.27"/>
    </reaction>
</comment>
<feature type="compositionally biased region" description="Low complexity" evidence="11">
    <location>
        <begin position="1"/>
        <end position="30"/>
    </location>
</feature>
<dbReference type="GO" id="GO:0061630">
    <property type="term" value="F:ubiquitin protein ligase activity"/>
    <property type="evidence" value="ECO:0007669"/>
    <property type="project" value="UniProtKB-UniRule"/>
</dbReference>
<dbReference type="EMBL" id="CAXITT010000140">
    <property type="protein sequence ID" value="CAL1533300.1"/>
    <property type="molecule type" value="Genomic_DNA"/>
</dbReference>
<keyword evidence="7 10" id="KW-0862">Zinc</keyword>
<dbReference type="Pfam" id="PF22960">
    <property type="entry name" value="WHD_UBR1"/>
    <property type="match status" value="1"/>
</dbReference>
<dbReference type="GO" id="GO:0071596">
    <property type="term" value="P:ubiquitin-dependent protein catabolic process via the N-end rule pathway"/>
    <property type="evidence" value="ECO:0007669"/>
    <property type="project" value="UniProtKB-UniRule"/>
</dbReference>
<dbReference type="FunFam" id="2.10.110.30:FF:000002">
    <property type="entry name" value="Putative e3 ubiquitin-protein ligase ubr3"/>
    <property type="match status" value="1"/>
</dbReference>
<dbReference type="InterPro" id="IPR003126">
    <property type="entry name" value="Znf_UBR"/>
</dbReference>
<keyword evidence="3 10" id="KW-0808">Transferase</keyword>
<dbReference type="GO" id="GO:0005737">
    <property type="term" value="C:cytoplasm"/>
    <property type="evidence" value="ECO:0007669"/>
    <property type="project" value="TreeGrafter"/>
</dbReference>
<dbReference type="Pfam" id="PF18995">
    <property type="entry name" value="PRT6_C"/>
    <property type="match status" value="1"/>
</dbReference>
<dbReference type="PANTHER" id="PTHR21497">
    <property type="entry name" value="UBIQUITIN LIGASE E3 ALPHA-RELATED"/>
    <property type="match status" value="1"/>
</dbReference>
<evidence type="ECO:0000256" key="8">
    <source>
        <dbReference type="ARBA" id="ARBA00046341"/>
    </source>
</evidence>
<evidence type="ECO:0000256" key="3">
    <source>
        <dbReference type="ARBA" id="ARBA00022679"/>
    </source>
</evidence>
<dbReference type="PROSITE" id="PS51157">
    <property type="entry name" value="ZF_UBR"/>
    <property type="match status" value="1"/>
</dbReference>
<comment type="function">
    <text evidence="10">Ubiquitin ligase protein which is a component of the N-end rule pathway. Recognizes and binds to proteins bearing specific N-terminal residues that are destabilizing according to the N-end rule, leading to their ubiquitination and subsequent degradation.</text>
</comment>
<dbReference type="PANTHER" id="PTHR21497:SF39">
    <property type="entry name" value="E3 UBIQUITIN-PROTEIN LIGASE UBR3"/>
    <property type="match status" value="1"/>
</dbReference>
<feature type="region of interest" description="Disordered" evidence="11">
    <location>
        <begin position="1"/>
        <end position="39"/>
    </location>
</feature>
<evidence type="ECO:0000256" key="2">
    <source>
        <dbReference type="ARBA" id="ARBA00004906"/>
    </source>
</evidence>
<keyword evidence="4 10" id="KW-0479">Metal-binding</keyword>
<evidence type="ECO:0000256" key="7">
    <source>
        <dbReference type="ARBA" id="ARBA00022833"/>
    </source>
</evidence>
<comment type="caution">
    <text evidence="13">The sequence shown here is derived from an EMBL/GenBank/DDBJ whole genome shotgun (WGS) entry which is preliminary data.</text>
</comment>
<evidence type="ECO:0000256" key="5">
    <source>
        <dbReference type="ARBA" id="ARBA00022771"/>
    </source>
</evidence>
<dbReference type="InterPro" id="IPR044046">
    <property type="entry name" value="E3_ligase_UBR-like_C"/>
</dbReference>
<keyword evidence="5 10" id="KW-0863">Zinc-finger</keyword>
<evidence type="ECO:0000313" key="13">
    <source>
        <dbReference type="EMBL" id="CAL1533300.1"/>
    </source>
</evidence>
<evidence type="ECO:0000313" key="14">
    <source>
        <dbReference type="Proteomes" id="UP001497497"/>
    </source>
</evidence>
<keyword evidence="14" id="KW-1185">Reference proteome</keyword>
<dbReference type="Proteomes" id="UP001497497">
    <property type="component" value="Unassembled WGS sequence"/>
</dbReference>
<organism evidence="13 14">
    <name type="scientific">Lymnaea stagnalis</name>
    <name type="common">Great pond snail</name>
    <name type="synonym">Helix stagnalis</name>
    <dbReference type="NCBI Taxonomy" id="6523"/>
    <lineage>
        <taxon>Eukaryota</taxon>
        <taxon>Metazoa</taxon>
        <taxon>Spiralia</taxon>
        <taxon>Lophotrochozoa</taxon>
        <taxon>Mollusca</taxon>
        <taxon>Gastropoda</taxon>
        <taxon>Heterobranchia</taxon>
        <taxon>Euthyneura</taxon>
        <taxon>Panpulmonata</taxon>
        <taxon>Hygrophila</taxon>
        <taxon>Lymnaeoidea</taxon>
        <taxon>Lymnaeidae</taxon>
        <taxon>Lymnaea</taxon>
    </lineage>
</organism>
<sequence>MASENHSNDNSSSKKTNSSTNLNSSGSGSNTAVGGSSSNLSLMKREKRSVAIYLKEQSAKSNNTKPLNDHLDYILDPHKKIDDFENLDSCKWIIAGGLTFEEFGKKVRDYDSSVMCGLVWTANFVAYRCRTCGISPCMSICSDCFQAGNHEGHDYNMFRSQAGGACDCGDASVMKPEGFCPRHGERRENKSDPEAPAELMAIAKEMVPRLFIRLLYHLRENFLSQVSTTRNSFLLYINELEHFLNFMQSLSDMGAAMRRVMAQALTTESHYTKSKVNGKKYLSIVPEQGADGKNDSYTAFKEQLNGNGLRYPVNFDKYKVLISSNFTKLTRNTEMHLNKPGMSQKLEYTTIIEELLFWVMRYEFPQGLVTFLLGLLPDDLYKEAFAKAFVKHYSRISVVLSDAKDRSTVANRIVHISVQLFSNEHLAVHLTEEHNLLLTIILSLASMIQSIRVVSSLEDPDLKSRFHCVVNCEHEIMKDHCYWPVVSDLINVLSHRRIAHKFLRDPQLVDLWLDLLNDMQGMNLNTRELSQHVEFEPDTYYAAFSAELEISASPMWSLLMHCQTPETKDFVLDVIKAALVALQDWFDAINFRDSMKPNPYQLTFHLPLHRYLATFIMTAVKHHDVKLDSVLPDESMLRKIMMHVLQIQVCLTQIYAGMWVRNGIQIKGQAMTYIQCHFCYSMADADLYLLQLCATKLEPDVLVQTILERFHILNWLSYSPEPSHIGITMEPDQELAMVEGALSLMSALMGIHTYLGIKEDDLIRKEMASLLCMNDRQHSTLMDLMPERTGVNGLAKELFEPTLQNLADYKAPNFEAGGGLQQGTYVPKDEVWEKDFDPVHVSLRAIYRRDMQSAMDRYTEYLRTHKNYKKKTTPWPPFKIEETIHHAYSGIYRVLNCKAMHAFLFTVLHKALTRDKNLPEAILFHTVHLLEMCLHFAPKTFPNRLPGLSLQVHDGQMDRWYGTSDIKANACDIISEVIVPTPVTEEEIRASGSSADDMDTSTLEEMFQLQPSTLSSSSGPITSAQMGKMPSLSMVPLPSLSSVVAMDLENLVPHPPSTPPKPAVRSRGVATTQFVSKRITIKESLISVLIKLHTKIGGAASYKPKTQSPTSSTTVLEGGDGQLYIARFLDRLYTASTNASRVIDETCRSLNMTKVKAGPSETEKDSKRRKAWNRQQKLMAEFASKQKAFMEQAMEEESERNESSPASGSTQPEDDSMSSKEYDCVICSQATPSTGDRPIGLIVFLQASSVLGHRQQNNQEHTLNLSDTHLQRFRKASCGRVNKRKLEIMQKNFEEKSCELSINIGWEGGVVAQTCGHYLHLDCHKSYLDSLRSQNHSEVLAVNKREYWCPLCRQLSNAVIPIVPEESRSMLVKPVSKDDKQMVADIAEMMVKRRIGSVRQCFNMLQEHPVLTRAMGTVMEDLTNITYPNYRSFSSTRNHESVLLFISSVARVNLEVELLQRGGKLNTAQPPSTAKNQNCFLPLLHVLSLHSKILVPTSPYPDLWAHITGRNIWDESTCSLSVYEKQVPLLLKDPLSLLIQFVLTLSFAIETEHLEFVIQMLYNLVFVQALAYTSCKFSSDERDAWRKKGRQNQTATLEGLLSHVISGLSRSTIYEEIDSSHTLPAICQSVWSPQSVEEVVEKYCLPFLRISALIKSHLFNIDVPPPQPGQSEFKHVSAYLKLGSPSAGVVDESCTSCVRWIVEEPHMLVRAWCVHITEFINSSTQEAKNLLLMNPTWQTPALIKLPNCYYQIFQMFRSAKCNACNKTPKDPAICLVCGQFLCFRELCCMQDATYESVAHSIQCGAGTSMFLLVNSSLVVVIRGPRATLWGSVYLDEHGEEDRDLKRGKPLYLSMARYNLLETQWLSHSFDHSCKRWIWHRDQL</sequence>
<proteinExistence type="inferred from homology"/>
<dbReference type="InterPro" id="IPR039164">
    <property type="entry name" value="UBR1-like"/>
</dbReference>
<evidence type="ECO:0000256" key="9">
    <source>
        <dbReference type="PROSITE-ProRule" id="PRU00508"/>
    </source>
</evidence>
<protein>
    <recommendedName>
        <fullName evidence="10">E3 ubiquitin-protein ligase</fullName>
        <ecNumber evidence="10">2.3.2.27</ecNumber>
    </recommendedName>
</protein>
<evidence type="ECO:0000259" key="12">
    <source>
        <dbReference type="PROSITE" id="PS51157"/>
    </source>
</evidence>
<dbReference type="EC" id="2.3.2.27" evidence="10"/>
<name>A0AAV2HHD5_LYMST</name>
<evidence type="ECO:0000256" key="10">
    <source>
        <dbReference type="RuleBase" id="RU366018"/>
    </source>
</evidence>
<keyword evidence="6 10" id="KW-0833">Ubl conjugation pathway</keyword>
<evidence type="ECO:0000256" key="1">
    <source>
        <dbReference type="ARBA" id="ARBA00000900"/>
    </source>
</evidence>
<comment type="similarity">
    <text evidence="8 10">Belongs to the E3 ubiquitin-protein ligase UBR1-like family.</text>
</comment>
<comment type="pathway">
    <text evidence="2 10">Protein modification; protein ubiquitination.</text>
</comment>
<dbReference type="Gene3D" id="2.10.110.30">
    <property type="match status" value="1"/>
</dbReference>
<feature type="zinc finger region" description="UBR-type" evidence="9">
    <location>
        <begin position="114"/>
        <end position="185"/>
    </location>
</feature>
<evidence type="ECO:0000256" key="6">
    <source>
        <dbReference type="ARBA" id="ARBA00022786"/>
    </source>
</evidence>
<accession>A0AAV2HHD5</accession>
<reference evidence="13 14" key="1">
    <citation type="submission" date="2024-04" db="EMBL/GenBank/DDBJ databases">
        <authorList>
            <consortium name="Genoscope - CEA"/>
            <person name="William W."/>
        </authorList>
    </citation>
    <scope>NUCLEOTIDE SEQUENCE [LARGE SCALE GENOMIC DNA]</scope>
</reference>
<dbReference type="CDD" id="cd19673">
    <property type="entry name" value="UBR-box_UBR3"/>
    <property type="match status" value="1"/>
</dbReference>
<dbReference type="SUPFAM" id="SSF57850">
    <property type="entry name" value="RING/U-box"/>
    <property type="match status" value="1"/>
</dbReference>
<evidence type="ECO:0000256" key="11">
    <source>
        <dbReference type="SAM" id="MobiDB-lite"/>
    </source>
</evidence>
<dbReference type="GO" id="GO:0000151">
    <property type="term" value="C:ubiquitin ligase complex"/>
    <property type="evidence" value="ECO:0007669"/>
    <property type="project" value="TreeGrafter"/>
</dbReference>
<dbReference type="SMART" id="SM00396">
    <property type="entry name" value="ZnF_UBR1"/>
    <property type="match status" value="1"/>
</dbReference>
<gene>
    <name evidence="13" type="ORF">GSLYS_00007318001</name>
</gene>
<evidence type="ECO:0000256" key="4">
    <source>
        <dbReference type="ARBA" id="ARBA00022723"/>
    </source>
</evidence>
<dbReference type="InterPro" id="IPR055194">
    <property type="entry name" value="UBR1-like_WH"/>
</dbReference>
<dbReference type="Pfam" id="PF02207">
    <property type="entry name" value="zf-UBR"/>
    <property type="match status" value="1"/>
</dbReference>
<feature type="domain" description="UBR-type" evidence="12">
    <location>
        <begin position="114"/>
        <end position="185"/>
    </location>
</feature>